<evidence type="ECO:0000256" key="7">
    <source>
        <dbReference type="HAMAP-Rule" id="MF_00675"/>
    </source>
</evidence>
<dbReference type="AlphaFoldDB" id="A0A362XGP7"/>
<gene>
    <name evidence="7" type="primary">uxaC</name>
    <name evidence="8" type="ORF">CLV33_101406</name>
</gene>
<dbReference type="Gene3D" id="3.20.20.140">
    <property type="entry name" value="Metal-dependent hydrolases"/>
    <property type="match status" value="1"/>
</dbReference>
<dbReference type="Pfam" id="PF02614">
    <property type="entry name" value="UxaC"/>
    <property type="match status" value="1"/>
</dbReference>
<comment type="catalytic activity">
    <reaction evidence="7">
        <text>aldehydo-D-galacturonate = keto-D-tagaturonate</text>
        <dbReference type="Rhea" id="RHEA:27702"/>
        <dbReference type="ChEBI" id="CHEBI:12952"/>
        <dbReference type="ChEBI" id="CHEBI:17886"/>
    </reaction>
</comment>
<evidence type="ECO:0000256" key="3">
    <source>
        <dbReference type="ARBA" id="ARBA00008397"/>
    </source>
</evidence>
<sequence>MSSTKFIHDNFLLENQYAEELYHNYSKSQPIIDYHNHLPPQFIAEDRAFSNMTEVWINGDHYKWRAMRTLGVNEDFITGKASDKDKFLKWAKTVPYTMRNPLYHWTHLELARYFGIYDLLNEKSAESIWEQTQEKLNKKDYSCRGLLKKVNAELVCTTEDPTDSLKYHQQLAKSDFSVKVSTAFRPDKAILISNDGYNDYMDTLGKVSGMAMDSFQDLCGALKNRIEYFHTNGCRLCDHGIDQIYFEDYTESEVNAIFKKKRQNKAITNEEALKFQSAVLVFLCETYHEYGWVQQFHLGALRNNNARMHRILGPDTGWDSIGDFTQAQKLSAFLNALDGKDKLTKTIIYNLNPADNEVMATMIGNFNDGSVKGKVQFGSGWWFLDQKDGMTKQLNALSNMGLISCFVGMLTDSRSFLSFPRHEYFRRILCNLLGDEIKRGELPKEEMEWIGKMVADISYFNAKEYFDF</sequence>
<proteinExistence type="inferred from homology"/>
<dbReference type="PANTHER" id="PTHR30068">
    <property type="entry name" value="URONATE ISOMERASE"/>
    <property type="match status" value="1"/>
</dbReference>
<evidence type="ECO:0000256" key="4">
    <source>
        <dbReference type="ARBA" id="ARBA00012546"/>
    </source>
</evidence>
<dbReference type="HAMAP" id="MF_00675">
    <property type="entry name" value="UxaC"/>
    <property type="match status" value="1"/>
</dbReference>
<comment type="catalytic activity">
    <reaction evidence="1 7">
        <text>D-glucuronate = D-fructuronate</text>
        <dbReference type="Rhea" id="RHEA:13049"/>
        <dbReference type="ChEBI" id="CHEBI:58720"/>
        <dbReference type="ChEBI" id="CHEBI:59863"/>
        <dbReference type="EC" id="5.3.1.12"/>
    </reaction>
</comment>
<dbReference type="RefSeq" id="WP_105472492.1">
    <property type="nucleotide sequence ID" value="NZ_PVEO01000001.1"/>
</dbReference>
<dbReference type="PANTHER" id="PTHR30068:SF4">
    <property type="entry name" value="URONATE ISOMERASE"/>
    <property type="match status" value="1"/>
</dbReference>
<dbReference type="EC" id="5.3.1.12" evidence="4 7"/>
<name>A0A362XGP7_9FLAO</name>
<protein>
    <recommendedName>
        <fullName evidence="5 7">Uronate isomerase</fullName>
        <ecNumber evidence="4 7">5.3.1.12</ecNumber>
    </recommendedName>
    <alternativeName>
        <fullName evidence="7">Glucuronate isomerase</fullName>
    </alternativeName>
    <alternativeName>
        <fullName evidence="7">Uronic isomerase</fullName>
    </alternativeName>
</protein>
<comment type="caution">
    <text evidence="8">The sequence shown here is derived from an EMBL/GenBank/DDBJ whole genome shotgun (WGS) entry which is preliminary data.</text>
</comment>
<reference evidence="8 9" key="1">
    <citation type="submission" date="2018-02" db="EMBL/GenBank/DDBJ databases">
        <title>Genomic Encyclopedia of Archaeal and Bacterial Type Strains, Phase II (KMG-II): from individual species to whole genera.</title>
        <authorList>
            <person name="Goeker M."/>
        </authorList>
    </citation>
    <scope>NUCLEOTIDE SEQUENCE [LARGE SCALE GENOMIC DNA]</scope>
    <source>
        <strain evidence="8 9">DSM 21165</strain>
    </source>
</reference>
<organism evidence="8 9">
    <name type="scientific">Jejuia pallidilutea</name>
    <dbReference type="NCBI Taxonomy" id="504487"/>
    <lineage>
        <taxon>Bacteria</taxon>
        <taxon>Pseudomonadati</taxon>
        <taxon>Bacteroidota</taxon>
        <taxon>Flavobacteriia</taxon>
        <taxon>Flavobacteriales</taxon>
        <taxon>Flavobacteriaceae</taxon>
        <taxon>Jejuia</taxon>
    </lineage>
</organism>
<dbReference type="UniPathway" id="UPA00246"/>
<dbReference type="SUPFAM" id="SSF51556">
    <property type="entry name" value="Metallo-dependent hydrolases"/>
    <property type="match status" value="1"/>
</dbReference>
<dbReference type="GO" id="GO:0019698">
    <property type="term" value="P:D-galacturonate catabolic process"/>
    <property type="evidence" value="ECO:0007669"/>
    <property type="project" value="TreeGrafter"/>
</dbReference>
<evidence type="ECO:0000256" key="5">
    <source>
        <dbReference type="ARBA" id="ARBA00020555"/>
    </source>
</evidence>
<keyword evidence="6 7" id="KW-0413">Isomerase</keyword>
<evidence type="ECO:0000256" key="2">
    <source>
        <dbReference type="ARBA" id="ARBA00004892"/>
    </source>
</evidence>
<evidence type="ECO:0000256" key="6">
    <source>
        <dbReference type="ARBA" id="ARBA00023235"/>
    </source>
</evidence>
<dbReference type="GO" id="GO:0008880">
    <property type="term" value="F:glucuronate isomerase activity"/>
    <property type="evidence" value="ECO:0007669"/>
    <property type="project" value="UniProtKB-UniRule"/>
</dbReference>
<accession>A0A362XGP7</accession>
<dbReference type="EMBL" id="PVEO01000001">
    <property type="protein sequence ID" value="PQV51482.1"/>
    <property type="molecule type" value="Genomic_DNA"/>
</dbReference>
<evidence type="ECO:0000313" key="8">
    <source>
        <dbReference type="EMBL" id="PQV51482.1"/>
    </source>
</evidence>
<dbReference type="NCBIfam" id="NF002794">
    <property type="entry name" value="PRK02925.1"/>
    <property type="match status" value="1"/>
</dbReference>
<dbReference type="GO" id="GO:0042840">
    <property type="term" value="P:D-glucuronate catabolic process"/>
    <property type="evidence" value="ECO:0007669"/>
    <property type="project" value="TreeGrafter"/>
</dbReference>
<evidence type="ECO:0000313" key="9">
    <source>
        <dbReference type="Proteomes" id="UP000251545"/>
    </source>
</evidence>
<dbReference type="Proteomes" id="UP000251545">
    <property type="component" value="Unassembled WGS sequence"/>
</dbReference>
<dbReference type="InterPro" id="IPR032466">
    <property type="entry name" value="Metal_Hydrolase"/>
</dbReference>
<evidence type="ECO:0000256" key="1">
    <source>
        <dbReference type="ARBA" id="ARBA00001165"/>
    </source>
</evidence>
<comment type="similarity">
    <text evidence="3 7">Belongs to the metallo-dependent hydrolases superfamily. Uronate isomerase family.</text>
</comment>
<comment type="pathway">
    <text evidence="2 7">Carbohydrate metabolism; pentose and glucuronate interconversion.</text>
</comment>
<dbReference type="Gene3D" id="1.10.2020.10">
    <property type="entry name" value="uronate isomerase, domain 2, chain A"/>
    <property type="match status" value="1"/>
</dbReference>
<dbReference type="InterPro" id="IPR003766">
    <property type="entry name" value="Uronate_isomerase"/>
</dbReference>